<dbReference type="InterPro" id="IPR014284">
    <property type="entry name" value="RNA_pol_sigma-70_dom"/>
</dbReference>
<gene>
    <name evidence="6" type="ORF">CLLU_12920</name>
</gene>
<name>A0A2T0BP63_9CLOT</name>
<dbReference type="AlphaFoldDB" id="A0A2T0BP63"/>
<dbReference type="OrthoDB" id="1954605at2"/>
<evidence type="ECO:0000256" key="3">
    <source>
        <dbReference type="ARBA" id="ARBA00023125"/>
    </source>
</evidence>
<evidence type="ECO:0000313" key="7">
    <source>
        <dbReference type="Proteomes" id="UP000237798"/>
    </source>
</evidence>
<dbReference type="GO" id="GO:0003677">
    <property type="term" value="F:DNA binding"/>
    <property type="evidence" value="ECO:0007669"/>
    <property type="project" value="UniProtKB-KW"/>
</dbReference>
<dbReference type="SUPFAM" id="SSF88659">
    <property type="entry name" value="Sigma3 and sigma4 domains of RNA polymerase sigma factors"/>
    <property type="match status" value="1"/>
</dbReference>
<dbReference type="NCBIfam" id="TIGR02937">
    <property type="entry name" value="sigma70-ECF"/>
    <property type="match status" value="1"/>
</dbReference>
<dbReference type="InterPro" id="IPR013325">
    <property type="entry name" value="RNA_pol_sigma_r2"/>
</dbReference>
<keyword evidence="7" id="KW-1185">Reference proteome</keyword>
<feature type="domain" description="RNA polymerase sigma-70 region 2" evidence="5">
    <location>
        <begin position="52"/>
        <end position="115"/>
    </location>
</feature>
<evidence type="ECO:0000256" key="2">
    <source>
        <dbReference type="ARBA" id="ARBA00023082"/>
    </source>
</evidence>
<dbReference type="Proteomes" id="UP000237798">
    <property type="component" value="Unassembled WGS sequence"/>
</dbReference>
<dbReference type="RefSeq" id="WP_106008771.1">
    <property type="nucleotide sequence ID" value="NZ_PVXP01000013.1"/>
</dbReference>
<protein>
    <submittedName>
        <fullName evidence="6">RNA polymerase factor sigma-70</fullName>
    </submittedName>
</protein>
<dbReference type="SUPFAM" id="SSF88946">
    <property type="entry name" value="Sigma2 domain of RNA polymerase sigma factors"/>
    <property type="match status" value="1"/>
</dbReference>
<evidence type="ECO:0000256" key="1">
    <source>
        <dbReference type="ARBA" id="ARBA00023015"/>
    </source>
</evidence>
<keyword evidence="3" id="KW-0238">DNA-binding</keyword>
<accession>A0A2T0BP63</accession>
<comment type="caution">
    <text evidence="6">The sequence shown here is derived from an EMBL/GenBank/DDBJ whole genome shotgun (WGS) entry which is preliminary data.</text>
</comment>
<reference evidence="6 7" key="1">
    <citation type="submission" date="2018-03" db="EMBL/GenBank/DDBJ databases">
        <title>Genome sequence of Clostridium luticellarii DSM 29923.</title>
        <authorList>
            <person name="Poehlein A."/>
            <person name="Daniel R."/>
        </authorList>
    </citation>
    <scope>NUCLEOTIDE SEQUENCE [LARGE SCALE GENOMIC DNA]</scope>
    <source>
        <strain evidence="6 7">DSM 29923</strain>
    </source>
</reference>
<evidence type="ECO:0000256" key="4">
    <source>
        <dbReference type="ARBA" id="ARBA00023163"/>
    </source>
</evidence>
<keyword evidence="1" id="KW-0805">Transcription regulation</keyword>
<dbReference type="Pfam" id="PF04542">
    <property type="entry name" value="Sigma70_r2"/>
    <property type="match status" value="1"/>
</dbReference>
<dbReference type="GO" id="GO:0016987">
    <property type="term" value="F:sigma factor activity"/>
    <property type="evidence" value="ECO:0007669"/>
    <property type="project" value="UniProtKB-KW"/>
</dbReference>
<dbReference type="InterPro" id="IPR007627">
    <property type="entry name" value="RNA_pol_sigma70_r2"/>
</dbReference>
<dbReference type="GO" id="GO:0006352">
    <property type="term" value="P:DNA-templated transcription initiation"/>
    <property type="evidence" value="ECO:0007669"/>
    <property type="project" value="InterPro"/>
</dbReference>
<dbReference type="PANTHER" id="PTHR30385">
    <property type="entry name" value="SIGMA FACTOR F FLAGELLAR"/>
    <property type="match status" value="1"/>
</dbReference>
<dbReference type="InterPro" id="IPR036388">
    <property type="entry name" value="WH-like_DNA-bd_sf"/>
</dbReference>
<keyword evidence="2" id="KW-0731">Sigma factor</keyword>
<keyword evidence="4" id="KW-0804">Transcription</keyword>
<organism evidence="6 7">
    <name type="scientific">Clostridium luticellarii</name>
    <dbReference type="NCBI Taxonomy" id="1691940"/>
    <lineage>
        <taxon>Bacteria</taxon>
        <taxon>Bacillati</taxon>
        <taxon>Bacillota</taxon>
        <taxon>Clostridia</taxon>
        <taxon>Eubacteriales</taxon>
        <taxon>Clostridiaceae</taxon>
        <taxon>Clostridium</taxon>
    </lineage>
</organism>
<evidence type="ECO:0000313" key="6">
    <source>
        <dbReference type="EMBL" id="PRR85666.1"/>
    </source>
</evidence>
<dbReference type="Gene3D" id="1.10.10.10">
    <property type="entry name" value="Winged helix-like DNA-binding domain superfamily/Winged helix DNA-binding domain"/>
    <property type="match status" value="1"/>
</dbReference>
<dbReference type="EMBL" id="PVXP01000013">
    <property type="protein sequence ID" value="PRR85666.1"/>
    <property type="molecule type" value="Genomic_DNA"/>
</dbReference>
<evidence type="ECO:0000259" key="5">
    <source>
        <dbReference type="Pfam" id="PF04542"/>
    </source>
</evidence>
<dbReference type="InterPro" id="IPR013324">
    <property type="entry name" value="RNA_pol_sigma_r3/r4-like"/>
</dbReference>
<sequence>MKYEFKPEHIVDKHPQRTIDANDPLLEKINLEQLLTKAKSKNKRAIGEICRRFDGMIVNLAVSFYIEGYTIEDVIQEGRLSLIKAIYKYDMKSKYHFPAYAAAAIKKNFYSRIRGSVKKYGSCSLYSVNDMGGQLIDMIESEEDIEEEFIKRQQSTKLWRALGKLSKKERYIIIWYYIWERGLKEYAAKQNMSYRTAAVRKKRALDHLRNIMDSP</sequence>
<dbReference type="Gene3D" id="1.20.120.1810">
    <property type="match status" value="1"/>
</dbReference>
<proteinExistence type="predicted"/>
<dbReference type="PANTHER" id="PTHR30385:SF1">
    <property type="entry name" value="RNA POLYMERASE SIGMA-H FACTOR"/>
    <property type="match status" value="1"/>
</dbReference>